<evidence type="ECO:0000313" key="2">
    <source>
        <dbReference type="EMBL" id="KAJ8356573.1"/>
    </source>
</evidence>
<accession>A0A9Q1IXI3</accession>
<protein>
    <submittedName>
        <fullName evidence="2">Uncharacterized protein</fullName>
    </submittedName>
</protein>
<gene>
    <name evidence="2" type="ORF">SKAU_G00193670</name>
</gene>
<sequence length="80" mass="8917">MLSHLGLADTRSGQVSLLWKRPRLVSGFANLRLRRKKKEKGRRRTRGRNGGISPWDLTARAQAHVEEAFGGRSGLKGPLV</sequence>
<feature type="region of interest" description="Disordered" evidence="1">
    <location>
        <begin position="35"/>
        <end position="56"/>
    </location>
</feature>
<reference evidence="2" key="1">
    <citation type="journal article" date="2023" name="Science">
        <title>Genome structures resolve the early diversification of teleost fishes.</title>
        <authorList>
            <person name="Parey E."/>
            <person name="Louis A."/>
            <person name="Montfort J."/>
            <person name="Bouchez O."/>
            <person name="Roques C."/>
            <person name="Iampietro C."/>
            <person name="Lluch J."/>
            <person name="Castinel A."/>
            <person name="Donnadieu C."/>
            <person name="Desvignes T."/>
            <person name="Floi Bucao C."/>
            <person name="Jouanno E."/>
            <person name="Wen M."/>
            <person name="Mejri S."/>
            <person name="Dirks R."/>
            <person name="Jansen H."/>
            <person name="Henkel C."/>
            <person name="Chen W.J."/>
            <person name="Zahm M."/>
            <person name="Cabau C."/>
            <person name="Klopp C."/>
            <person name="Thompson A.W."/>
            <person name="Robinson-Rechavi M."/>
            <person name="Braasch I."/>
            <person name="Lecointre G."/>
            <person name="Bobe J."/>
            <person name="Postlethwait J.H."/>
            <person name="Berthelot C."/>
            <person name="Roest Crollius H."/>
            <person name="Guiguen Y."/>
        </authorList>
    </citation>
    <scope>NUCLEOTIDE SEQUENCE</scope>
    <source>
        <strain evidence="2">WJC10195</strain>
    </source>
</reference>
<dbReference type="Proteomes" id="UP001152622">
    <property type="component" value="Chromosome 6"/>
</dbReference>
<dbReference type="EMBL" id="JAINUF010000006">
    <property type="protein sequence ID" value="KAJ8356573.1"/>
    <property type="molecule type" value="Genomic_DNA"/>
</dbReference>
<keyword evidence="3" id="KW-1185">Reference proteome</keyword>
<comment type="caution">
    <text evidence="2">The sequence shown here is derived from an EMBL/GenBank/DDBJ whole genome shotgun (WGS) entry which is preliminary data.</text>
</comment>
<evidence type="ECO:0000256" key="1">
    <source>
        <dbReference type="SAM" id="MobiDB-lite"/>
    </source>
</evidence>
<name>A0A9Q1IXI3_SYNKA</name>
<proteinExistence type="predicted"/>
<organism evidence="2 3">
    <name type="scientific">Synaphobranchus kaupii</name>
    <name type="common">Kaup's arrowtooth eel</name>
    <dbReference type="NCBI Taxonomy" id="118154"/>
    <lineage>
        <taxon>Eukaryota</taxon>
        <taxon>Metazoa</taxon>
        <taxon>Chordata</taxon>
        <taxon>Craniata</taxon>
        <taxon>Vertebrata</taxon>
        <taxon>Euteleostomi</taxon>
        <taxon>Actinopterygii</taxon>
        <taxon>Neopterygii</taxon>
        <taxon>Teleostei</taxon>
        <taxon>Anguilliformes</taxon>
        <taxon>Synaphobranchidae</taxon>
        <taxon>Synaphobranchus</taxon>
    </lineage>
</organism>
<dbReference type="AlphaFoldDB" id="A0A9Q1IXI3"/>
<feature type="compositionally biased region" description="Basic residues" evidence="1">
    <location>
        <begin position="35"/>
        <end position="47"/>
    </location>
</feature>
<evidence type="ECO:0000313" key="3">
    <source>
        <dbReference type="Proteomes" id="UP001152622"/>
    </source>
</evidence>